<keyword evidence="6 8" id="KW-1015">Disulfide bond</keyword>
<dbReference type="Gene3D" id="2.60.40.1180">
    <property type="entry name" value="Golgi alpha-mannosidase II"/>
    <property type="match status" value="1"/>
</dbReference>
<sequence length="548" mass="61207">MARGEKSEMVKMSVLMIVMMSSMLMTTSRSVQRAPDVDSEDSEIVRRHLLANGLGVTPPMGSVQLLCLSLALCLAFMFLMMSERNDCWAELARDQKGNLVPKKSTFPSGIKALADYVHSKGLKLGIYSDAGYLTCSKTMPGSLGHEEQDAKTFAEWGIDYLKYDNCNTDGSRPTVRYPVMTRALMKSGRPIFHSLCECMLANADMNEFYAEHARPGGWNDPDMLEVGNGGMTKDEYIVHFSIWAISKAPLLLGCDIRNMTKETMEIVANKEVIAINQVITIIEGNKQINFDQAMVLLGFFLLIITFTLSLSLTLTQVVDGFQSRMLMNNGLALTPQMGTLTCSQTMPVSLGHEEQDAKTFASWWNKNMKMIVSSFYLVISMTMIADQNDRWASYARPGSWNDPDMLEVGNGGMTREEYRSHFSIWALAKAPLLIGCDLRSMDKVTYELLSNKEVIGVNQEEQCEHIDMHMQVWAGPLSMKRVAVILWNRGSSTANITARWEDIGLDSSAIVNARDLWAHSTHSGVRKQLSALVEPHACKMYTLTRSKA</sequence>
<keyword evidence="9" id="KW-1133">Transmembrane helix</keyword>
<dbReference type="Gene3D" id="3.20.20.70">
    <property type="entry name" value="Aldolase class I"/>
    <property type="match status" value="3"/>
</dbReference>
<comment type="similarity">
    <text evidence="2 8">Belongs to the glycosyl hydrolase 27 family.</text>
</comment>
<reference evidence="12 13" key="2">
    <citation type="journal article" date="2018" name="Hortic Res">
        <title>Improved Brassica rapa reference genome by single-molecule sequencing and chromosome conformation capture technologies.</title>
        <authorList>
            <person name="Zhang L."/>
            <person name="Cai X."/>
            <person name="Wu J."/>
            <person name="Liu M."/>
            <person name="Grob S."/>
            <person name="Cheng F."/>
            <person name="Liang J."/>
            <person name="Cai C."/>
            <person name="Liu Z."/>
            <person name="Liu B."/>
            <person name="Wang F."/>
            <person name="Li S."/>
            <person name="Liu F."/>
            <person name="Li X."/>
            <person name="Cheng L."/>
            <person name="Yang W."/>
            <person name="Li M.H."/>
            <person name="Grossniklaus U."/>
            <person name="Zheng H."/>
            <person name="Wang X."/>
        </authorList>
    </citation>
    <scope>NUCLEOTIDE SEQUENCE [LARGE SCALE GENOMIC DNA]</scope>
    <source>
        <strain evidence="12 13">cv. Chiifu-401-42</strain>
    </source>
</reference>
<dbReference type="GO" id="GO:0009505">
    <property type="term" value="C:plant-type cell wall"/>
    <property type="evidence" value="ECO:0000318"/>
    <property type="project" value="GO_Central"/>
</dbReference>
<evidence type="ECO:0000259" key="11">
    <source>
        <dbReference type="Pfam" id="PF17801"/>
    </source>
</evidence>
<evidence type="ECO:0000313" key="13">
    <source>
        <dbReference type="Proteomes" id="UP000011750"/>
    </source>
</evidence>
<evidence type="ECO:0000256" key="9">
    <source>
        <dbReference type="SAM" id="Phobius"/>
    </source>
</evidence>
<dbReference type="Pfam" id="PF16499">
    <property type="entry name" value="Melibiase_2"/>
    <property type="match status" value="3"/>
</dbReference>
<evidence type="ECO:0000256" key="1">
    <source>
        <dbReference type="ARBA" id="ARBA00001255"/>
    </source>
</evidence>
<keyword evidence="7 8" id="KW-0326">Glycosidase</keyword>
<dbReference type="STRING" id="51351.M4CP50"/>
<organism evidence="12 13">
    <name type="scientific">Brassica campestris</name>
    <name type="common">Field mustard</name>
    <dbReference type="NCBI Taxonomy" id="3711"/>
    <lineage>
        <taxon>Eukaryota</taxon>
        <taxon>Viridiplantae</taxon>
        <taxon>Streptophyta</taxon>
        <taxon>Embryophyta</taxon>
        <taxon>Tracheophyta</taxon>
        <taxon>Spermatophyta</taxon>
        <taxon>Magnoliopsida</taxon>
        <taxon>eudicotyledons</taxon>
        <taxon>Gunneridae</taxon>
        <taxon>Pentapetalae</taxon>
        <taxon>rosids</taxon>
        <taxon>malvids</taxon>
        <taxon>Brassicales</taxon>
        <taxon>Brassicaceae</taxon>
        <taxon>Brassiceae</taxon>
        <taxon>Brassica</taxon>
    </lineage>
</organism>
<dbReference type="InParanoid" id="M4CP50"/>
<evidence type="ECO:0000256" key="6">
    <source>
        <dbReference type="ARBA" id="ARBA00023157"/>
    </source>
</evidence>
<keyword evidence="4 10" id="KW-0732">Signal</keyword>
<accession>M4CP50</accession>
<dbReference type="EnsemblPlants" id="Bra005988.1">
    <property type="protein sequence ID" value="Bra005988.1-P"/>
    <property type="gene ID" value="Bra005988"/>
</dbReference>
<evidence type="ECO:0000256" key="10">
    <source>
        <dbReference type="SAM" id="SignalP"/>
    </source>
</evidence>
<dbReference type="HOGENOM" id="CLU_497287_0_0_1"/>
<dbReference type="Pfam" id="PF17801">
    <property type="entry name" value="Melibiase_C"/>
    <property type="match status" value="1"/>
</dbReference>
<evidence type="ECO:0000256" key="7">
    <source>
        <dbReference type="ARBA" id="ARBA00023295"/>
    </source>
</evidence>
<dbReference type="GO" id="GO:0004557">
    <property type="term" value="F:alpha-galactosidase activity"/>
    <property type="evidence" value="ECO:0007669"/>
    <property type="project" value="UniProtKB-EC"/>
</dbReference>
<keyword evidence="13" id="KW-1185">Reference proteome</keyword>
<keyword evidence="9" id="KW-0812">Transmembrane</keyword>
<dbReference type="PANTHER" id="PTHR11452">
    <property type="entry name" value="ALPHA-GALACTOSIDASE/ALPHA-N-ACETYLGALACTOSAMINIDASE"/>
    <property type="match status" value="1"/>
</dbReference>
<evidence type="ECO:0000256" key="3">
    <source>
        <dbReference type="ARBA" id="ARBA00012755"/>
    </source>
</evidence>
<dbReference type="AlphaFoldDB" id="M4CP50"/>
<evidence type="ECO:0000256" key="8">
    <source>
        <dbReference type="RuleBase" id="RU361168"/>
    </source>
</evidence>
<keyword evidence="5 8" id="KW-0378">Hydrolase</keyword>
<dbReference type="eggNOG" id="KOG2366">
    <property type="taxonomic scope" value="Eukaryota"/>
</dbReference>
<feature type="chain" id="PRO_5004049807" description="Alpha-galactosidase" evidence="10">
    <location>
        <begin position="31"/>
        <end position="548"/>
    </location>
</feature>
<dbReference type="GO" id="GO:0005975">
    <property type="term" value="P:carbohydrate metabolic process"/>
    <property type="evidence" value="ECO:0007669"/>
    <property type="project" value="InterPro"/>
</dbReference>
<evidence type="ECO:0000256" key="4">
    <source>
        <dbReference type="ARBA" id="ARBA00022729"/>
    </source>
</evidence>
<name>M4CP50_BRACM</name>
<dbReference type="InterPro" id="IPR017853">
    <property type="entry name" value="GH"/>
</dbReference>
<dbReference type="InterPro" id="IPR013785">
    <property type="entry name" value="Aldolase_TIM"/>
</dbReference>
<dbReference type="FunFam" id="2.60.40.1180:FF:000008">
    <property type="entry name" value="Alpha-galactosidase"/>
    <property type="match status" value="1"/>
</dbReference>
<feature type="transmembrane region" description="Helical" evidence="9">
    <location>
        <begin position="295"/>
        <end position="318"/>
    </location>
</feature>
<dbReference type="SUPFAM" id="SSF51445">
    <property type="entry name" value="(Trans)glycosidases"/>
    <property type="match status" value="2"/>
</dbReference>
<dbReference type="PANTHER" id="PTHR11452:SF80">
    <property type="entry name" value="ALPHA-GALACTOSIDASE 1"/>
    <property type="match status" value="1"/>
</dbReference>
<dbReference type="Gramene" id="Bra005988.1">
    <property type="protein sequence ID" value="Bra005988.1-P"/>
    <property type="gene ID" value="Bra005988"/>
</dbReference>
<keyword evidence="9" id="KW-0472">Membrane</keyword>
<dbReference type="InterPro" id="IPR013780">
    <property type="entry name" value="Glyco_hydro_b"/>
</dbReference>
<dbReference type="InterPro" id="IPR041233">
    <property type="entry name" value="Melibiase_C"/>
</dbReference>
<dbReference type="EC" id="3.2.1.22" evidence="3 8"/>
<feature type="transmembrane region" description="Helical" evidence="9">
    <location>
        <begin position="57"/>
        <end position="79"/>
    </location>
</feature>
<feature type="signal peptide" evidence="10">
    <location>
        <begin position="1"/>
        <end position="30"/>
    </location>
</feature>
<evidence type="ECO:0000313" key="12">
    <source>
        <dbReference type="EnsemblPlants" id="Bra005988.1-P"/>
    </source>
</evidence>
<proteinExistence type="inferred from homology"/>
<protein>
    <recommendedName>
        <fullName evidence="3 8">Alpha-galactosidase</fullName>
        <ecNumber evidence="3 8">3.2.1.22</ecNumber>
    </recommendedName>
    <alternativeName>
        <fullName evidence="8">Melibiase</fullName>
    </alternativeName>
</protein>
<reference evidence="12" key="3">
    <citation type="submission" date="2023-03" db="UniProtKB">
        <authorList>
            <consortium name="EnsemblPlants"/>
        </authorList>
    </citation>
    <scope>IDENTIFICATION</scope>
    <source>
        <strain evidence="12">cv. Chiifu-401-42</strain>
    </source>
</reference>
<dbReference type="InterPro" id="IPR002241">
    <property type="entry name" value="Glyco_hydro_27"/>
</dbReference>
<dbReference type="PRINTS" id="PR00740">
    <property type="entry name" value="GLHYDRLASE27"/>
</dbReference>
<dbReference type="Proteomes" id="UP000011750">
    <property type="component" value="Chromosome A03"/>
</dbReference>
<feature type="domain" description="Alpha galactosidase C-terminal" evidence="11">
    <location>
        <begin position="470"/>
        <end position="543"/>
    </location>
</feature>
<dbReference type="CDD" id="cd14792">
    <property type="entry name" value="GH27"/>
    <property type="match status" value="1"/>
</dbReference>
<dbReference type="SUPFAM" id="SSF51011">
    <property type="entry name" value="Glycosyl hydrolase domain"/>
    <property type="match status" value="1"/>
</dbReference>
<comment type="catalytic activity">
    <reaction evidence="1 8">
        <text>Hydrolysis of terminal, non-reducing alpha-D-galactose residues in alpha-D-galactosides, including galactose oligosaccharides, galactomannans and galactolipids.</text>
        <dbReference type="EC" id="3.2.1.22"/>
    </reaction>
</comment>
<evidence type="ECO:0000256" key="5">
    <source>
        <dbReference type="ARBA" id="ARBA00022801"/>
    </source>
</evidence>
<evidence type="ECO:0000256" key="2">
    <source>
        <dbReference type="ARBA" id="ARBA00009743"/>
    </source>
</evidence>
<reference evidence="12 13" key="1">
    <citation type="journal article" date="2011" name="Nat. Genet.">
        <title>The genome of the mesopolyploid crop species Brassica rapa.</title>
        <authorList>
            <consortium name="Brassica rapa Genome Sequencing Project Consortium"/>
            <person name="Wang X."/>
            <person name="Wang H."/>
            <person name="Wang J."/>
            <person name="Sun R."/>
            <person name="Wu J."/>
            <person name="Liu S."/>
            <person name="Bai Y."/>
            <person name="Mun J.H."/>
            <person name="Bancroft I."/>
            <person name="Cheng F."/>
            <person name="Huang S."/>
            <person name="Li X."/>
            <person name="Hua W."/>
            <person name="Wang J."/>
            <person name="Wang X."/>
            <person name="Freeling M."/>
            <person name="Pires J.C."/>
            <person name="Paterson A.H."/>
            <person name="Chalhoub B."/>
            <person name="Wang B."/>
            <person name="Hayward A."/>
            <person name="Sharpe A.G."/>
            <person name="Park B.S."/>
            <person name="Weisshaar B."/>
            <person name="Liu B."/>
            <person name="Li B."/>
            <person name="Liu B."/>
            <person name="Tong C."/>
            <person name="Song C."/>
            <person name="Duran C."/>
            <person name="Peng C."/>
            <person name="Geng C."/>
            <person name="Koh C."/>
            <person name="Lin C."/>
            <person name="Edwards D."/>
            <person name="Mu D."/>
            <person name="Shen D."/>
            <person name="Soumpourou E."/>
            <person name="Li F."/>
            <person name="Fraser F."/>
            <person name="Conant G."/>
            <person name="Lassalle G."/>
            <person name="King G.J."/>
            <person name="Bonnema G."/>
            <person name="Tang H."/>
            <person name="Wang H."/>
            <person name="Belcram H."/>
            <person name="Zhou H."/>
            <person name="Hirakawa H."/>
            <person name="Abe H."/>
            <person name="Guo H."/>
            <person name="Wang H."/>
            <person name="Jin H."/>
            <person name="Parkin I.A."/>
            <person name="Batley J."/>
            <person name="Kim J.S."/>
            <person name="Just J."/>
            <person name="Li J."/>
            <person name="Xu J."/>
            <person name="Deng J."/>
            <person name="Kim J.A."/>
            <person name="Li J."/>
            <person name="Yu J."/>
            <person name="Meng J."/>
            <person name="Wang J."/>
            <person name="Min J."/>
            <person name="Poulain J."/>
            <person name="Wang J."/>
            <person name="Hatakeyama K."/>
            <person name="Wu K."/>
            <person name="Wang L."/>
            <person name="Fang L."/>
            <person name="Trick M."/>
            <person name="Links M.G."/>
            <person name="Zhao M."/>
            <person name="Jin M."/>
            <person name="Ramchiary N."/>
            <person name="Drou N."/>
            <person name="Berkman P.J."/>
            <person name="Cai Q."/>
            <person name="Huang Q."/>
            <person name="Li R."/>
            <person name="Tabata S."/>
            <person name="Cheng S."/>
            <person name="Zhang S."/>
            <person name="Zhang S."/>
            <person name="Huang S."/>
            <person name="Sato S."/>
            <person name="Sun S."/>
            <person name="Kwon S.J."/>
            <person name="Choi S.R."/>
            <person name="Lee T.H."/>
            <person name="Fan W."/>
            <person name="Zhao X."/>
            <person name="Tan X."/>
            <person name="Xu X."/>
            <person name="Wang Y."/>
            <person name="Qiu Y."/>
            <person name="Yin Y."/>
            <person name="Li Y."/>
            <person name="Du Y."/>
            <person name="Liao Y."/>
            <person name="Lim Y."/>
            <person name="Narusaka Y."/>
            <person name="Wang Y."/>
            <person name="Wang Z."/>
            <person name="Li Z."/>
            <person name="Wang Z."/>
            <person name="Xiong Z."/>
            <person name="Zhang Z."/>
        </authorList>
    </citation>
    <scope>NUCLEOTIDE SEQUENCE [LARGE SCALE GENOMIC DNA]</scope>
    <source>
        <strain evidence="12 13">cv. Chiifu-401-42</strain>
    </source>
</reference>